<evidence type="ECO:0000256" key="5">
    <source>
        <dbReference type="ARBA" id="ARBA00023015"/>
    </source>
</evidence>
<evidence type="ECO:0000256" key="1">
    <source>
        <dbReference type="ARBA" id="ARBA00004123"/>
    </source>
</evidence>
<keyword evidence="3 8" id="KW-0863">Zinc-finger</keyword>
<dbReference type="Proteomes" id="UP001196413">
    <property type="component" value="Unassembled WGS sequence"/>
</dbReference>
<proteinExistence type="predicted"/>
<protein>
    <recommendedName>
        <fullName evidence="9">GATA-type domain-containing protein</fullName>
    </recommendedName>
</protein>
<accession>A0AAD5QDK4</accession>
<evidence type="ECO:0000256" key="3">
    <source>
        <dbReference type="ARBA" id="ARBA00022771"/>
    </source>
</evidence>
<dbReference type="AlphaFoldDB" id="A0AAD5QDK4"/>
<dbReference type="InterPro" id="IPR039355">
    <property type="entry name" value="Transcription_factor_GATA"/>
</dbReference>
<evidence type="ECO:0000256" key="2">
    <source>
        <dbReference type="ARBA" id="ARBA00022723"/>
    </source>
</evidence>
<keyword evidence="2" id="KW-0479">Metal-binding</keyword>
<evidence type="ECO:0000256" key="7">
    <source>
        <dbReference type="ARBA" id="ARBA00023242"/>
    </source>
</evidence>
<dbReference type="GO" id="GO:0008270">
    <property type="term" value="F:zinc ion binding"/>
    <property type="evidence" value="ECO:0007669"/>
    <property type="project" value="UniProtKB-KW"/>
</dbReference>
<dbReference type="PROSITE" id="PS50114">
    <property type="entry name" value="GATA_ZN_FINGER_2"/>
    <property type="match status" value="1"/>
</dbReference>
<evidence type="ECO:0000259" key="9">
    <source>
        <dbReference type="PROSITE" id="PS50114"/>
    </source>
</evidence>
<dbReference type="PANTHER" id="PTHR10071">
    <property type="entry name" value="TRANSCRIPTION FACTOR GATA FAMILY MEMBER"/>
    <property type="match status" value="1"/>
</dbReference>
<name>A0AAD5QDK4_PARTN</name>
<dbReference type="PROSITE" id="PS00344">
    <property type="entry name" value="GATA_ZN_FINGER_1"/>
    <property type="match status" value="1"/>
</dbReference>
<dbReference type="SMART" id="SM00401">
    <property type="entry name" value="ZnF_GATA"/>
    <property type="match status" value="1"/>
</dbReference>
<reference evidence="10" key="1">
    <citation type="submission" date="2021-06" db="EMBL/GenBank/DDBJ databases">
        <title>Parelaphostrongylus tenuis whole genome reference sequence.</title>
        <authorList>
            <person name="Garwood T.J."/>
            <person name="Larsen P.A."/>
            <person name="Fountain-Jones N.M."/>
            <person name="Garbe J.R."/>
            <person name="Macchietto M.G."/>
            <person name="Kania S.A."/>
            <person name="Gerhold R.W."/>
            <person name="Richards J.E."/>
            <person name="Wolf T.M."/>
        </authorList>
    </citation>
    <scope>NUCLEOTIDE SEQUENCE</scope>
    <source>
        <strain evidence="10">MNPRO001-30</strain>
        <tissue evidence="10">Meninges</tissue>
    </source>
</reference>
<dbReference type="EMBL" id="JAHQIW010000418">
    <property type="protein sequence ID" value="KAJ1348028.1"/>
    <property type="molecule type" value="Genomic_DNA"/>
</dbReference>
<dbReference type="InterPro" id="IPR000679">
    <property type="entry name" value="Znf_GATA"/>
</dbReference>
<feature type="non-terminal residue" evidence="10">
    <location>
        <position position="269"/>
    </location>
</feature>
<keyword evidence="6" id="KW-0804">Transcription</keyword>
<evidence type="ECO:0000256" key="4">
    <source>
        <dbReference type="ARBA" id="ARBA00022833"/>
    </source>
</evidence>
<dbReference type="CDD" id="cd00202">
    <property type="entry name" value="ZnF_GATA"/>
    <property type="match status" value="1"/>
</dbReference>
<dbReference type="GO" id="GO:0005634">
    <property type="term" value="C:nucleus"/>
    <property type="evidence" value="ECO:0007669"/>
    <property type="project" value="UniProtKB-SubCell"/>
</dbReference>
<evidence type="ECO:0000313" key="10">
    <source>
        <dbReference type="EMBL" id="KAJ1348028.1"/>
    </source>
</evidence>
<keyword evidence="7" id="KW-0539">Nucleus</keyword>
<dbReference type="Gene3D" id="3.30.50.10">
    <property type="entry name" value="Erythroid Transcription Factor GATA-1, subunit A"/>
    <property type="match status" value="1"/>
</dbReference>
<dbReference type="PANTHER" id="PTHR10071:SF281">
    <property type="entry name" value="BOX A-BINDING FACTOR-RELATED"/>
    <property type="match status" value="1"/>
</dbReference>
<dbReference type="GO" id="GO:0045944">
    <property type="term" value="P:positive regulation of transcription by RNA polymerase II"/>
    <property type="evidence" value="ECO:0007669"/>
    <property type="project" value="TreeGrafter"/>
</dbReference>
<organism evidence="10 11">
    <name type="scientific">Parelaphostrongylus tenuis</name>
    <name type="common">Meningeal worm</name>
    <dbReference type="NCBI Taxonomy" id="148309"/>
    <lineage>
        <taxon>Eukaryota</taxon>
        <taxon>Metazoa</taxon>
        <taxon>Ecdysozoa</taxon>
        <taxon>Nematoda</taxon>
        <taxon>Chromadorea</taxon>
        <taxon>Rhabditida</taxon>
        <taxon>Rhabditina</taxon>
        <taxon>Rhabditomorpha</taxon>
        <taxon>Strongyloidea</taxon>
        <taxon>Metastrongylidae</taxon>
        <taxon>Parelaphostrongylus</taxon>
    </lineage>
</organism>
<comment type="caution">
    <text evidence="10">The sequence shown here is derived from an EMBL/GenBank/DDBJ whole genome shotgun (WGS) entry which is preliminary data.</text>
</comment>
<evidence type="ECO:0000313" key="11">
    <source>
        <dbReference type="Proteomes" id="UP001196413"/>
    </source>
</evidence>
<gene>
    <name evidence="10" type="ORF">KIN20_003242</name>
</gene>
<dbReference type="GO" id="GO:0000122">
    <property type="term" value="P:negative regulation of transcription by RNA polymerase II"/>
    <property type="evidence" value="ECO:0007669"/>
    <property type="project" value="TreeGrafter"/>
</dbReference>
<keyword evidence="4" id="KW-0862">Zinc</keyword>
<dbReference type="GO" id="GO:0000981">
    <property type="term" value="F:DNA-binding transcription factor activity, RNA polymerase II-specific"/>
    <property type="evidence" value="ECO:0007669"/>
    <property type="project" value="TreeGrafter"/>
</dbReference>
<dbReference type="PRINTS" id="PR00619">
    <property type="entry name" value="GATAZNFINGER"/>
</dbReference>
<dbReference type="SUPFAM" id="SSF57716">
    <property type="entry name" value="Glucocorticoid receptor-like (DNA-binding domain)"/>
    <property type="match status" value="1"/>
</dbReference>
<feature type="domain" description="GATA-type" evidence="9">
    <location>
        <begin position="27"/>
        <end position="80"/>
    </location>
</feature>
<dbReference type="GO" id="GO:0045165">
    <property type="term" value="P:cell fate commitment"/>
    <property type="evidence" value="ECO:0007669"/>
    <property type="project" value="TreeGrafter"/>
</dbReference>
<keyword evidence="11" id="KW-1185">Reference proteome</keyword>
<sequence length="269" mass="30351">IVGNAQLPPCDHLRYAMKDKPPRRGVVNSDIECANCGTKITSAWRRSAEGESECNACNLFFRKNGRKRPAWMRRDTITRRYRLSRCNLCEAHAKRNPTDYRQIQKAATRHCQNDELSSEGAITQTIIVQPSNPTCPQSTAAQNSFVPYMPRALSTFISSSVHYNTQNSMVMSYATERGVSSAINIEQQSSPSGVSDQLTTPLNSNENVMKHDAVKEQASPIDQNTGDRQKEAYQSFIENAVQQELVRTDMLNNNQFEDKYGEAYSTRKK</sequence>
<dbReference type="InterPro" id="IPR013088">
    <property type="entry name" value="Znf_NHR/GATA"/>
</dbReference>
<dbReference type="Pfam" id="PF00320">
    <property type="entry name" value="GATA"/>
    <property type="match status" value="1"/>
</dbReference>
<evidence type="ECO:0000256" key="6">
    <source>
        <dbReference type="ARBA" id="ARBA00023163"/>
    </source>
</evidence>
<evidence type="ECO:0000256" key="8">
    <source>
        <dbReference type="PROSITE-ProRule" id="PRU00094"/>
    </source>
</evidence>
<dbReference type="GO" id="GO:0000978">
    <property type="term" value="F:RNA polymerase II cis-regulatory region sequence-specific DNA binding"/>
    <property type="evidence" value="ECO:0007669"/>
    <property type="project" value="TreeGrafter"/>
</dbReference>
<comment type="subcellular location">
    <subcellularLocation>
        <location evidence="1">Nucleus</location>
    </subcellularLocation>
</comment>
<keyword evidence="5" id="KW-0805">Transcription regulation</keyword>